<dbReference type="InterPro" id="IPR036736">
    <property type="entry name" value="ACP-like_sf"/>
</dbReference>
<feature type="domain" description="Carrier" evidence="4">
    <location>
        <begin position="3"/>
        <end position="78"/>
    </location>
</feature>
<evidence type="ECO:0000313" key="5">
    <source>
        <dbReference type="EMBL" id="PNO33757.1"/>
    </source>
</evidence>
<dbReference type="InterPro" id="IPR009081">
    <property type="entry name" value="PP-bd_ACP"/>
</dbReference>
<sequence>MNMDIEARVKKVITSCIAVDVDSINGQTHLVDDLYADSLDLIDIVFGLSEEFDISCNENDLPDMTTVTDICRVVENSLQSRRGVFFDSSTTIEHD</sequence>
<dbReference type="NCBIfam" id="NF006031">
    <property type="entry name" value="PRK08172.1"/>
    <property type="match status" value="1"/>
</dbReference>
<dbReference type="Pfam" id="PF00550">
    <property type="entry name" value="PP-binding"/>
    <property type="match status" value="1"/>
</dbReference>
<feature type="modified residue" description="O-(pantetheine 4'-phosphoryl)serine" evidence="3">
    <location>
        <position position="38"/>
    </location>
</feature>
<dbReference type="Proteomes" id="UP000236163">
    <property type="component" value="Unassembled WGS sequence"/>
</dbReference>
<dbReference type="AlphaFoldDB" id="A0A1J6YL00"/>
<keyword evidence="2 3" id="KW-0597">Phosphoprotein</keyword>
<organism evidence="5 6">
    <name type="scientific">Salmonella enterica subsp. houtenae serovar 50:g,z51:-</name>
    <dbReference type="NCBI Taxonomy" id="1173947"/>
    <lineage>
        <taxon>Bacteria</taxon>
        <taxon>Pseudomonadati</taxon>
        <taxon>Pseudomonadota</taxon>
        <taxon>Gammaproteobacteria</taxon>
        <taxon>Enterobacterales</taxon>
        <taxon>Enterobacteriaceae</taxon>
        <taxon>Salmonella</taxon>
    </lineage>
</organism>
<comment type="function">
    <text evidence="3">Carrier of the growing fatty acid chain in fatty acid biosynthesis.</text>
</comment>
<evidence type="ECO:0000256" key="1">
    <source>
        <dbReference type="ARBA" id="ARBA00022450"/>
    </source>
</evidence>
<dbReference type="PROSITE" id="PS50075">
    <property type="entry name" value="CARRIER"/>
    <property type="match status" value="1"/>
</dbReference>
<comment type="PTM">
    <text evidence="3">4'-phosphopantetheine is transferred from CoA to a specific serine of apo-ACP by AcpS. This modification is essential for activity because fatty acids are bound in thioester linkage to the sulfhydryl of the prosthetic group.</text>
</comment>
<keyword evidence="3" id="KW-0444">Lipid biosynthesis</keyword>
<accession>A0A1J6YL00</accession>
<dbReference type="HAMAP" id="MF_01217">
    <property type="entry name" value="Acyl_carrier"/>
    <property type="match status" value="1"/>
</dbReference>
<evidence type="ECO:0000256" key="2">
    <source>
        <dbReference type="ARBA" id="ARBA00022553"/>
    </source>
</evidence>
<gene>
    <name evidence="5" type="primary">iacP</name>
    <name evidence="3" type="synonym">acpP</name>
    <name evidence="5" type="synonym">sipF</name>
    <name evidence="5" type="ORF">RK55_011520</name>
</gene>
<protein>
    <recommendedName>
        <fullName evidence="3">Acyl carrier protein</fullName>
        <shortName evidence="3">ACP</shortName>
    </recommendedName>
</protein>
<dbReference type="InterPro" id="IPR003231">
    <property type="entry name" value="ACP"/>
</dbReference>
<comment type="similarity">
    <text evidence="3">Belongs to the acyl carrier protein (ACP) family.</text>
</comment>
<dbReference type="GO" id="GO:0000035">
    <property type="term" value="F:acyl binding"/>
    <property type="evidence" value="ECO:0007669"/>
    <property type="project" value="TreeGrafter"/>
</dbReference>
<dbReference type="SUPFAM" id="SSF47336">
    <property type="entry name" value="ACP-like"/>
    <property type="match status" value="1"/>
</dbReference>
<evidence type="ECO:0000256" key="3">
    <source>
        <dbReference type="HAMAP-Rule" id="MF_01217"/>
    </source>
</evidence>
<keyword evidence="1 3" id="KW-0596">Phosphopantetheine</keyword>
<evidence type="ECO:0000313" key="6">
    <source>
        <dbReference type="Proteomes" id="UP000236163"/>
    </source>
</evidence>
<dbReference type="STRING" id="523831.SEHO0A_02922"/>
<dbReference type="GO" id="GO:0005829">
    <property type="term" value="C:cytosol"/>
    <property type="evidence" value="ECO:0007669"/>
    <property type="project" value="TreeGrafter"/>
</dbReference>
<keyword evidence="3" id="KW-0275">Fatty acid biosynthesis</keyword>
<dbReference type="UniPathway" id="UPA00094"/>
<dbReference type="GO" id="GO:0016020">
    <property type="term" value="C:membrane"/>
    <property type="evidence" value="ECO:0007669"/>
    <property type="project" value="GOC"/>
</dbReference>
<keyword evidence="3" id="KW-0276">Fatty acid metabolism</keyword>
<dbReference type="Gene3D" id="1.10.1200.10">
    <property type="entry name" value="ACP-like"/>
    <property type="match status" value="1"/>
</dbReference>
<comment type="caution">
    <text evidence="5">The sequence shown here is derived from an EMBL/GenBank/DDBJ whole genome shotgun (WGS) entry which is preliminary data.</text>
</comment>
<comment type="pathway">
    <text evidence="3">Lipid metabolism; fatty acid biosynthesis.</text>
</comment>
<keyword evidence="3" id="KW-0963">Cytoplasm</keyword>
<dbReference type="PANTHER" id="PTHR20863:SF76">
    <property type="entry name" value="CARRIER DOMAIN-CONTAINING PROTEIN"/>
    <property type="match status" value="1"/>
</dbReference>
<evidence type="ECO:0000259" key="4">
    <source>
        <dbReference type="PROSITE" id="PS50075"/>
    </source>
</evidence>
<name>A0A1J6YL00_SALHO</name>
<dbReference type="GO" id="GO:0000036">
    <property type="term" value="F:acyl carrier activity"/>
    <property type="evidence" value="ECO:0007669"/>
    <property type="project" value="UniProtKB-UniRule"/>
</dbReference>
<dbReference type="PANTHER" id="PTHR20863">
    <property type="entry name" value="ACYL CARRIER PROTEIN"/>
    <property type="match status" value="1"/>
</dbReference>
<reference evidence="6" key="1">
    <citation type="submission" date="2017-12" db="EMBL/GenBank/DDBJ databases">
        <title>FDA dAtabase for Regulatory Grade micrObial Sequences (FDA-ARGOS): Supporting development and validation of Infectious Disease Dx tests.</title>
        <authorList>
            <person name="Sichtig H."/>
            <person name="Tallon L."/>
            <person name="Sadzewicz L."/>
            <person name="Sengamalay N."/>
            <person name="Nagaraj S."/>
            <person name="Vavikolanu K."/>
            <person name="Aluvathingal J."/>
            <person name="Nadendla S."/>
            <person name="Pirone D.C."/>
            <person name="Hoffman M."/>
            <person name="Muruvanda T."/>
            <person name="Allard M."/>
            <person name="Evans P."/>
        </authorList>
    </citation>
    <scope>NUCLEOTIDE SEQUENCE [LARGE SCALE GENOMIC DNA]</scope>
    <source>
        <strain evidence="6">FDAARGOS_55</strain>
    </source>
</reference>
<dbReference type="EMBL" id="JWSP02000004">
    <property type="protein sequence ID" value="PNO33757.1"/>
    <property type="molecule type" value="Genomic_DNA"/>
</dbReference>
<proteinExistence type="inferred from homology"/>
<comment type="subcellular location">
    <subcellularLocation>
        <location evidence="3">Cytoplasm</location>
    </subcellularLocation>
</comment>
<dbReference type="GO" id="GO:0009245">
    <property type="term" value="P:lipid A biosynthetic process"/>
    <property type="evidence" value="ECO:0007669"/>
    <property type="project" value="TreeGrafter"/>
</dbReference>
<keyword evidence="3" id="KW-0443">Lipid metabolism</keyword>